<dbReference type="Proteomes" id="UP000237819">
    <property type="component" value="Unassembled WGS sequence"/>
</dbReference>
<dbReference type="RefSeq" id="WP_105335064.1">
    <property type="nucleotide sequence ID" value="NZ_PUHZ01000009.1"/>
</dbReference>
<proteinExistence type="predicted"/>
<accession>A0A2S8GQ77</accession>
<comment type="caution">
    <text evidence="1">The sequence shown here is derived from an EMBL/GenBank/DDBJ whole genome shotgun (WGS) entry which is preliminary data.</text>
</comment>
<evidence type="ECO:0000313" key="2">
    <source>
        <dbReference type="Proteomes" id="UP000237819"/>
    </source>
</evidence>
<reference evidence="1 2" key="1">
    <citation type="submission" date="2018-02" db="EMBL/GenBank/DDBJ databases">
        <title>Comparative genomes isolates from brazilian mangrove.</title>
        <authorList>
            <person name="Araujo J.E."/>
            <person name="Taketani R.G."/>
            <person name="Silva M.C.P."/>
            <person name="Loureco M.V."/>
            <person name="Andreote F.D."/>
        </authorList>
    </citation>
    <scope>NUCLEOTIDE SEQUENCE [LARGE SCALE GENOMIC DNA]</scope>
    <source>
        <strain evidence="1 2">Nap-Phe MGV</strain>
    </source>
</reference>
<dbReference type="EMBL" id="PUHZ01000009">
    <property type="protein sequence ID" value="PQO46586.1"/>
    <property type="molecule type" value="Genomic_DNA"/>
</dbReference>
<gene>
    <name evidence="1" type="ORF">C5Y93_08940</name>
</gene>
<dbReference type="OrthoDB" id="285520at2"/>
<protein>
    <submittedName>
        <fullName evidence="1">Uncharacterized protein</fullName>
    </submittedName>
</protein>
<name>A0A2S8GQ77_9BACT</name>
<sequence length="67" mass="7725">MDHSTPFKLVHETPKNLRGNFVVFQPLPEESLAQLSDWMDHALEILVEEHANFASPNSVRKDLVKNR</sequence>
<evidence type="ECO:0000313" key="1">
    <source>
        <dbReference type="EMBL" id="PQO46586.1"/>
    </source>
</evidence>
<dbReference type="AlphaFoldDB" id="A0A2S8GQ77"/>
<organism evidence="1 2">
    <name type="scientific">Blastopirellula marina</name>
    <dbReference type="NCBI Taxonomy" id="124"/>
    <lineage>
        <taxon>Bacteria</taxon>
        <taxon>Pseudomonadati</taxon>
        <taxon>Planctomycetota</taxon>
        <taxon>Planctomycetia</taxon>
        <taxon>Pirellulales</taxon>
        <taxon>Pirellulaceae</taxon>
        <taxon>Blastopirellula</taxon>
    </lineage>
</organism>